<sequence>MSKLVFGIVLIAVFLCVIYAHENRELNLEETTILPEPTQTPESDETVEGFRFKRSWCDYVCQKKGSSVSVPDKKKCGC</sequence>
<dbReference type="Proteomes" id="UP000887580">
    <property type="component" value="Unplaced"/>
</dbReference>
<organism evidence="1 2">
    <name type="scientific">Panagrolaimus sp. PS1159</name>
    <dbReference type="NCBI Taxonomy" id="55785"/>
    <lineage>
        <taxon>Eukaryota</taxon>
        <taxon>Metazoa</taxon>
        <taxon>Ecdysozoa</taxon>
        <taxon>Nematoda</taxon>
        <taxon>Chromadorea</taxon>
        <taxon>Rhabditida</taxon>
        <taxon>Tylenchina</taxon>
        <taxon>Panagrolaimomorpha</taxon>
        <taxon>Panagrolaimoidea</taxon>
        <taxon>Panagrolaimidae</taxon>
        <taxon>Panagrolaimus</taxon>
    </lineage>
</organism>
<evidence type="ECO:0000313" key="1">
    <source>
        <dbReference type="Proteomes" id="UP000887580"/>
    </source>
</evidence>
<evidence type="ECO:0000313" key="2">
    <source>
        <dbReference type="WBParaSite" id="PS1159_v2.g11362.t1"/>
    </source>
</evidence>
<proteinExistence type="predicted"/>
<protein>
    <submittedName>
        <fullName evidence="2">Uncharacterized protein</fullName>
    </submittedName>
</protein>
<reference evidence="2" key="1">
    <citation type="submission" date="2022-11" db="UniProtKB">
        <authorList>
            <consortium name="WormBaseParasite"/>
        </authorList>
    </citation>
    <scope>IDENTIFICATION</scope>
</reference>
<dbReference type="WBParaSite" id="PS1159_v2.g11362.t1">
    <property type="protein sequence ID" value="PS1159_v2.g11362.t1"/>
    <property type="gene ID" value="PS1159_v2.g11362"/>
</dbReference>
<name>A0AC35EYL3_9BILA</name>
<accession>A0AC35EYL3</accession>